<keyword evidence="1" id="KW-1133">Transmembrane helix</keyword>
<feature type="transmembrane region" description="Helical" evidence="1">
    <location>
        <begin position="158"/>
        <end position="178"/>
    </location>
</feature>
<feature type="transmembrane region" description="Helical" evidence="1">
    <location>
        <begin position="117"/>
        <end position="138"/>
    </location>
</feature>
<keyword evidence="3" id="KW-1185">Reference proteome</keyword>
<feature type="transmembrane region" description="Helical" evidence="1">
    <location>
        <begin position="79"/>
        <end position="105"/>
    </location>
</feature>
<sequence length="188" mass="20100">MVAEHSGSGIRPEIKPRASLRQRADAGLRAATPVGFAFLSTLVLSAPLGLPGQSELLFSVLFGTVFFWSAQRPRQMPPWAVFALGLFAEMVTFGAPGSILFMLLVVHGIAHLGRHSLTAASFLTTWAILSVLATISGVVQWTMASVEAFHLLGPAPSLFQTTLTIGIYPILSAVFAWANRTVANPERA</sequence>
<name>A0A0D6MLI7_9PROT</name>
<evidence type="ECO:0008006" key="4">
    <source>
        <dbReference type="Google" id="ProtNLM"/>
    </source>
</evidence>
<feature type="transmembrane region" description="Helical" evidence="1">
    <location>
        <begin position="26"/>
        <end position="44"/>
    </location>
</feature>
<keyword evidence="1" id="KW-0472">Membrane</keyword>
<comment type="caution">
    <text evidence="2">The sequence shown here is derived from an EMBL/GenBank/DDBJ whole genome shotgun (WGS) entry which is preliminary data.</text>
</comment>
<accession>A0A0D6MLI7</accession>
<protein>
    <recommendedName>
        <fullName evidence="4">Rod shape-determining protein MreD</fullName>
    </recommendedName>
</protein>
<gene>
    <name evidence="2" type="ORF">Tasa_017_061</name>
</gene>
<dbReference type="Proteomes" id="UP000032679">
    <property type="component" value="Unassembled WGS sequence"/>
</dbReference>
<reference evidence="2 3" key="1">
    <citation type="submission" date="2012-10" db="EMBL/GenBank/DDBJ databases">
        <title>Genome sequencing of Tanticharoenia sakaeratensis NBRC 103193.</title>
        <authorList>
            <person name="Azuma Y."/>
            <person name="Hadano H."/>
            <person name="Hirakawa H."/>
            <person name="Matsushita K."/>
        </authorList>
    </citation>
    <scope>NUCLEOTIDE SEQUENCE [LARGE SCALE GENOMIC DNA]</scope>
    <source>
        <strain evidence="2 3">NBRC 103193</strain>
    </source>
</reference>
<keyword evidence="1" id="KW-0812">Transmembrane</keyword>
<dbReference type="EMBL" id="BALE01000017">
    <property type="protein sequence ID" value="GAN54178.1"/>
    <property type="molecule type" value="Genomic_DNA"/>
</dbReference>
<dbReference type="AlphaFoldDB" id="A0A0D6MLI7"/>
<evidence type="ECO:0000256" key="1">
    <source>
        <dbReference type="SAM" id="Phobius"/>
    </source>
</evidence>
<organism evidence="2 3">
    <name type="scientific">Tanticharoenia sakaeratensis NBRC 103193</name>
    <dbReference type="NCBI Taxonomy" id="1231623"/>
    <lineage>
        <taxon>Bacteria</taxon>
        <taxon>Pseudomonadati</taxon>
        <taxon>Pseudomonadota</taxon>
        <taxon>Alphaproteobacteria</taxon>
        <taxon>Acetobacterales</taxon>
        <taxon>Acetobacteraceae</taxon>
        <taxon>Tanticharoenia</taxon>
    </lineage>
</organism>
<dbReference type="STRING" id="1231623.Tasa_017_061"/>
<proteinExistence type="predicted"/>
<evidence type="ECO:0000313" key="2">
    <source>
        <dbReference type="EMBL" id="GAN54178.1"/>
    </source>
</evidence>
<evidence type="ECO:0000313" key="3">
    <source>
        <dbReference type="Proteomes" id="UP000032679"/>
    </source>
</evidence>